<evidence type="ECO:0000313" key="1">
    <source>
        <dbReference type="EMBL" id="HGM46135.1"/>
    </source>
</evidence>
<organism evidence="1">
    <name type="scientific">Thermofilum pendens</name>
    <dbReference type="NCBI Taxonomy" id="2269"/>
    <lineage>
        <taxon>Archaea</taxon>
        <taxon>Thermoproteota</taxon>
        <taxon>Thermoprotei</taxon>
        <taxon>Thermofilales</taxon>
        <taxon>Thermofilaceae</taxon>
        <taxon>Thermofilum</taxon>
    </lineage>
</organism>
<reference evidence="1" key="1">
    <citation type="journal article" date="2020" name="mSystems">
        <title>Genome- and Community-Level Interaction Insights into Carbon Utilization and Element Cycling Functions of Hydrothermarchaeota in Hydrothermal Sediment.</title>
        <authorList>
            <person name="Zhou Z."/>
            <person name="Liu Y."/>
            <person name="Xu W."/>
            <person name="Pan J."/>
            <person name="Luo Z.H."/>
            <person name="Li M."/>
        </authorList>
    </citation>
    <scope>NUCLEOTIDE SEQUENCE</scope>
    <source>
        <strain evidence="1">SpSt-649</strain>
    </source>
</reference>
<protein>
    <submittedName>
        <fullName evidence="1">Uncharacterized protein</fullName>
    </submittedName>
</protein>
<proteinExistence type="predicted"/>
<comment type="caution">
    <text evidence="1">The sequence shown here is derived from an EMBL/GenBank/DDBJ whole genome shotgun (WGS) entry which is preliminary data.</text>
</comment>
<gene>
    <name evidence="1" type="ORF">ENU21_00070</name>
</gene>
<sequence length="105" mass="11353">MERLLLYLVVAAAVLAALSAARLRQQPDYCSEAERLAAAVLAVYQSRGWVVDTFTLDRVVVNSTGLYHPGCKVAARLPVANSTILMGKNRLMLSASGGKVYIFNP</sequence>
<dbReference type="EMBL" id="DTBQ01000003">
    <property type="protein sequence ID" value="HGM46135.1"/>
    <property type="molecule type" value="Genomic_DNA"/>
</dbReference>
<accession>A0A7C4D1B2</accession>
<name>A0A7C4D1B2_THEPE</name>
<dbReference type="AlphaFoldDB" id="A0A7C4D1B2"/>